<name>A0A7C8IFA4_9PLEO</name>
<dbReference type="Pfam" id="PF20684">
    <property type="entry name" value="Fung_rhodopsin"/>
    <property type="match status" value="1"/>
</dbReference>
<feature type="transmembrane region" description="Helical" evidence="7">
    <location>
        <begin position="224"/>
        <end position="249"/>
    </location>
</feature>
<organism evidence="9 10">
    <name type="scientific">Massariosphaeria phaeospora</name>
    <dbReference type="NCBI Taxonomy" id="100035"/>
    <lineage>
        <taxon>Eukaryota</taxon>
        <taxon>Fungi</taxon>
        <taxon>Dikarya</taxon>
        <taxon>Ascomycota</taxon>
        <taxon>Pezizomycotina</taxon>
        <taxon>Dothideomycetes</taxon>
        <taxon>Pleosporomycetidae</taxon>
        <taxon>Pleosporales</taxon>
        <taxon>Pleosporales incertae sedis</taxon>
        <taxon>Massariosphaeria</taxon>
    </lineage>
</organism>
<comment type="caution">
    <text evidence="9">The sequence shown here is derived from an EMBL/GenBank/DDBJ whole genome shotgun (WGS) entry which is preliminary data.</text>
</comment>
<protein>
    <recommendedName>
        <fullName evidence="8">Rhodopsin domain-containing protein</fullName>
    </recommendedName>
</protein>
<evidence type="ECO:0000256" key="3">
    <source>
        <dbReference type="ARBA" id="ARBA00022989"/>
    </source>
</evidence>
<feature type="transmembrane region" description="Helical" evidence="7">
    <location>
        <begin position="185"/>
        <end position="204"/>
    </location>
</feature>
<evidence type="ECO:0000313" key="10">
    <source>
        <dbReference type="Proteomes" id="UP000481861"/>
    </source>
</evidence>
<feature type="region of interest" description="Disordered" evidence="6">
    <location>
        <begin position="300"/>
        <end position="323"/>
    </location>
</feature>
<feature type="transmembrane region" description="Helical" evidence="7">
    <location>
        <begin position="255"/>
        <end position="279"/>
    </location>
</feature>
<feature type="transmembrane region" description="Helical" evidence="7">
    <location>
        <begin position="98"/>
        <end position="120"/>
    </location>
</feature>
<dbReference type="PANTHER" id="PTHR33048:SF47">
    <property type="entry name" value="INTEGRAL MEMBRANE PROTEIN-RELATED"/>
    <property type="match status" value="1"/>
</dbReference>
<dbReference type="InterPro" id="IPR052337">
    <property type="entry name" value="SAT4-like"/>
</dbReference>
<keyword evidence="2 7" id="KW-0812">Transmembrane</keyword>
<keyword evidence="4 7" id="KW-0472">Membrane</keyword>
<evidence type="ECO:0000259" key="8">
    <source>
        <dbReference type="Pfam" id="PF20684"/>
    </source>
</evidence>
<proteinExistence type="inferred from homology"/>
<evidence type="ECO:0000256" key="5">
    <source>
        <dbReference type="ARBA" id="ARBA00038359"/>
    </source>
</evidence>
<feature type="transmembrane region" description="Helical" evidence="7">
    <location>
        <begin position="141"/>
        <end position="165"/>
    </location>
</feature>
<evidence type="ECO:0000256" key="2">
    <source>
        <dbReference type="ARBA" id="ARBA00022692"/>
    </source>
</evidence>
<feature type="transmembrane region" description="Helical" evidence="7">
    <location>
        <begin position="59"/>
        <end position="78"/>
    </location>
</feature>
<dbReference type="GO" id="GO:0016020">
    <property type="term" value="C:membrane"/>
    <property type="evidence" value="ECO:0007669"/>
    <property type="project" value="UniProtKB-SubCell"/>
</dbReference>
<evidence type="ECO:0000256" key="7">
    <source>
        <dbReference type="SAM" id="Phobius"/>
    </source>
</evidence>
<sequence>MDQMSLASPPAGQKSDFDADAPDRTLLWVLGIVSTTIPFVAIGIRLYVKRCLWKQRISWDDGACIAALLAAISHISWMLKNLDYGLGKHLWDVRVVDITYHGVLSMTGSGIALTTHMCLVRISVLALYQRIFYIHQTSRRLIYIGYGICTIVAIADLGLVIARMVKCSGLKAISEPFCRAKSNSTGLTTIATAYVLTDLFIYMIAIGRLRTLQVNRTKKIHLTVLFAVGLAACLFGLAKLIFMAVHFYSKDDLWYALWVGIFAILEANIALACSCATFLPAFWKGQRPKLVSVGSAFRSHAQGTSSKDNSGHSKPRYSPGRESDEALVEERSIELCEHTHVPPGLPRQIVV</sequence>
<evidence type="ECO:0000256" key="6">
    <source>
        <dbReference type="SAM" id="MobiDB-lite"/>
    </source>
</evidence>
<dbReference type="Proteomes" id="UP000481861">
    <property type="component" value="Unassembled WGS sequence"/>
</dbReference>
<dbReference type="InterPro" id="IPR049326">
    <property type="entry name" value="Rhodopsin_dom_fungi"/>
</dbReference>
<evidence type="ECO:0000313" key="9">
    <source>
        <dbReference type="EMBL" id="KAF2875751.1"/>
    </source>
</evidence>
<dbReference type="EMBL" id="JAADJZ010000004">
    <property type="protein sequence ID" value="KAF2875751.1"/>
    <property type="molecule type" value="Genomic_DNA"/>
</dbReference>
<evidence type="ECO:0000256" key="4">
    <source>
        <dbReference type="ARBA" id="ARBA00023136"/>
    </source>
</evidence>
<feature type="transmembrane region" description="Helical" evidence="7">
    <location>
        <begin position="26"/>
        <end position="47"/>
    </location>
</feature>
<accession>A0A7C8IFA4</accession>
<gene>
    <name evidence="9" type="ORF">BDV95DRAFT_562494</name>
</gene>
<feature type="domain" description="Rhodopsin" evidence="8">
    <location>
        <begin position="45"/>
        <end position="279"/>
    </location>
</feature>
<evidence type="ECO:0000256" key="1">
    <source>
        <dbReference type="ARBA" id="ARBA00004141"/>
    </source>
</evidence>
<dbReference type="AlphaFoldDB" id="A0A7C8IFA4"/>
<comment type="similarity">
    <text evidence="5">Belongs to the SAT4 family.</text>
</comment>
<keyword evidence="10" id="KW-1185">Reference proteome</keyword>
<dbReference type="PANTHER" id="PTHR33048">
    <property type="entry name" value="PTH11-LIKE INTEGRAL MEMBRANE PROTEIN (AFU_ORTHOLOGUE AFUA_5G11245)"/>
    <property type="match status" value="1"/>
</dbReference>
<comment type="subcellular location">
    <subcellularLocation>
        <location evidence="1">Membrane</location>
        <topology evidence="1">Multi-pass membrane protein</topology>
    </subcellularLocation>
</comment>
<keyword evidence="3 7" id="KW-1133">Transmembrane helix</keyword>
<dbReference type="OrthoDB" id="444631at2759"/>
<reference evidence="9 10" key="1">
    <citation type="submission" date="2020-01" db="EMBL/GenBank/DDBJ databases">
        <authorList>
            <consortium name="DOE Joint Genome Institute"/>
            <person name="Haridas S."/>
            <person name="Albert R."/>
            <person name="Binder M."/>
            <person name="Bloem J."/>
            <person name="Labutti K."/>
            <person name="Salamov A."/>
            <person name="Andreopoulos B."/>
            <person name="Baker S.E."/>
            <person name="Barry K."/>
            <person name="Bills G."/>
            <person name="Bluhm B.H."/>
            <person name="Cannon C."/>
            <person name="Castanera R."/>
            <person name="Culley D.E."/>
            <person name="Daum C."/>
            <person name="Ezra D."/>
            <person name="Gonzalez J.B."/>
            <person name="Henrissat B."/>
            <person name="Kuo A."/>
            <person name="Liang C."/>
            <person name="Lipzen A."/>
            <person name="Lutzoni F."/>
            <person name="Magnuson J."/>
            <person name="Mondo S."/>
            <person name="Nolan M."/>
            <person name="Ohm R."/>
            <person name="Pangilinan J."/>
            <person name="Park H.-J.H."/>
            <person name="Ramirez L."/>
            <person name="Alfaro M."/>
            <person name="Sun H."/>
            <person name="Tritt A."/>
            <person name="Yoshinaga Y."/>
            <person name="Zwiers L.-H.L."/>
            <person name="Turgeon B.G."/>
            <person name="Goodwin S.B."/>
            <person name="Spatafora J.W."/>
            <person name="Crous P.W."/>
            <person name="Grigoriev I.V."/>
        </authorList>
    </citation>
    <scope>NUCLEOTIDE SEQUENCE [LARGE SCALE GENOMIC DNA]</scope>
    <source>
        <strain evidence="9 10">CBS 611.86</strain>
    </source>
</reference>